<reference evidence="2" key="1">
    <citation type="journal article" date="2024" name="Proc. Natl. Acad. Sci. U.S.A.">
        <title>Extraordinary preservation of gene collinearity over three hundred million years revealed in homosporous lycophytes.</title>
        <authorList>
            <person name="Li C."/>
            <person name="Wickell D."/>
            <person name="Kuo L.Y."/>
            <person name="Chen X."/>
            <person name="Nie B."/>
            <person name="Liao X."/>
            <person name="Peng D."/>
            <person name="Ji J."/>
            <person name="Jenkins J."/>
            <person name="Williams M."/>
            <person name="Shu S."/>
            <person name="Plott C."/>
            <person name="Barry K."/>
            <person name="Rajasekar S."/>
            <person name="Grimwood J."/>
            <person name="Han X."/>
            <person name="Sun S."/>
            <person name="Hou Z."/>
            <person name="He W."/>
            <person name="Dai G."/>
            <person name="Sun C."/>
            <person name="Schmutz J."/>
            <person name="Leebens-Mack J.H."/>
            <person name="Li F.W."/>
            <person name="Wang L."/>
        </authorList>
    </citation>
    <scope>NUCLEOTIDE SEQUENCE [LARGE SCALE GENOMIC DNA]</scope>
    <source>
        <strain evidence="2">cv. PW_Plant_1</strain>
    </source>
</reference>
<comment type="caution">
    <text evidence="1">The sequence shown here is derived from an EMBL/GenBank/DDBJ whole genome shotgun (WGS) entry which is preliminary data.</text>
</comment>
<evidence type="ECO:0000313" key="1">
    <source>
        <dbReference type="EMBL" id="KAJ7538840.1"/>
    </source>
</evidence>
<sequence length="599" mass="68236">MWELGSATIQGRAPKVISTALFEDVFPDYISPALVSLIAKHAPQELDLFEHVLRSLKNSAHVSRPEVGHQKKYSKARSQRQRRNEATNNPTASKFLSSPAKNCKSQNISKRLLIFSPETPRRTDKGTCLLLESETVPLENGIQKFEKGEEELLSSVHLKISSAIEKEISPPLEAPCSRTSAVASSSTTMISSLISKEENTDACHIRPEQLAKEVTIQYECMPDEIASGSRNPFQVSQLDFKDSAACMEATSNYSEETGRSTKASMLDKPTKPAQASRNYVPTSKRVRGETRGQNHKLVELKKIQNQKPDNVVSSTERRSPGSRTSNEKPWRHGMKLVKEDIGAMTTSSATWKDQKAPVLKDERASITRNKQRIKEFDLKRRLELHKEDSHCKTKRPNYQRPPWDPDCSLPCCDDNGPWQRSPQMEDFEIDLPFPQHTYVGPGSVHIQPESVGKTYWQCDDDGVLQIFHYKNRNFFSQEISIKQLESFHNDHFMEGHLKHQYPKSKRADGYMRHRNGAHHAEFRREKGKAAWKDNKSGSNMPSVSTRLPSDKRIKDPSATKETKSLLRFQMGHQPHQPHHLEDATHPESIRLHLWTRNEL</sequence>
<organism evidence="1 2">
    <name type="scientific">Diphasiastrum complanatum</name>
    <name type="common">Issler's clubmoss</name>
    <name type="synonym">Lycopodium complanatum</name>
    <dbReference type="NCBI Taxonomy" id="34168"/>
    <lineage>
        <taxon>Eukaryota</taxon>
        <taxon>Viridiplantae</taxon>
        <taxon>Streptophyta</taxon>
        <taxon>Embryophyta</taxon>
        <taxon>Tracheophyta</taxon>
        <taxon>Lycopodiopsida</taxon>
        <taxon>Lycopodiales</taxon>
        <taxon>Lycopodiaceae</taxon>
        <taxon>Lycopodioideae</taxon>
        <taxon>Diphasiastrum</taxon>
    </lineage>
</organism>
<name>A0ACC2CA43_DIPCM</name>
<dbReference type="Proteomes" id="UP001162992">
    <property type="component" value="Chromosome 11"/>
</dbReference>
<gene>
    <name evidence="1" type="ORF">O6H91_11G065100</name>
</gene>
<dbReference type="EMBL" id="CM055102">
    <property type="protein sequence ID" value="KAJ7538840.1"/>
    <property type="molecule type" value="Genomic_DNA"/>
</dbReference>
<proteinExistence type="predicted"/>
<accession>A0ACC2CA43</accession>
<protein>
    <submittedName>
        <fullName evidence="1">Uncharacterized protein</fullName>
    </submittedName>
</protein>
<keyword evidence="2" id="KW-1185">Reference proteome</keyword>
<evidence type="ECO:0000313" key="2">
    <source>
        <dbReference type="Proteomes" id="UP001162992"/>
    </source>
</evidence>